<evidence type="ECO:0000256" key="1">
    <source>
        <dbReference type="ARBA" id="ARBA00022614"/>
    </source>
</evidence>
<dbReference type="AlphaFoldDB" id="A0A0N4TMJ1"/>
<evidence type="ECO:0000259" key="4">
    <source>
        <dbReference type="SMART" id="SM00013"/>
    </source>
</evidence>
<dbReference type="STRING" id="6280.A0A0N4TMJ1"/>
<dbReference type="InterPro" id="IPR000372">
    <property type="entry name" value="LRRNT"/>
</dbReference>
<keyword evidence="6" id="KW-1185">Reference proteome</keyword>
<dbReference type="WBParaSite" id="BPAG_0000966601-mRNA-1">
    <property type="protein sequence ID" value="BPAG_0000966601-mRNA-1"/>
    <property type="gene ID" value="BPAG_0000966601"/>
</dbReference>
<dbReference type="PANTHER" id="PTHR24369">
    <property type="entry name" value="ANTIGEN BSP, PUTATIVE-RELATED"/>
    <property type="match status" value="1"/>
</dbReference>
<dbReference type="Gene3D" id="3.80.10.10">
    <property type="entry name" value="Ribonuclease Inhibitor"/>
    <property type="match status" value="2"/>
</dbReference>
<sequence>MSRYGKHTVSYLRINLENGLRRLSDPKNMLLLRGVAILHLTLTIKAATSSCPHLCSCSQDTVICTGQDLLRIPSRIPPDTVRLDLQENKISEIRKNDLKALRRLKILLVAFNILSIISKGTFSSRQLMDNQIHMIESGAFDNLIALERLRLNRNRLRTLPDKIFINNVNLHRLLVISRVMKPFYVFVE</sequence>
<evidence type="ECO:0000313" key="7">
    <source>
        <dbReference type="WBParaSite" id="BPAG_0000966601-mRNA-1"/>
    </source>
</evidence>
<evidence type="ECO:0000313" key="5">
    <source>
        <dbReference type="EMBL" id="VDN90814.1"/>
    </source>
</evidence>
<proteinExistence type="predicted"/>
<evidence type="ECO:0000313" key="6">
    <source>
        <dbReference type="Proteomes" id="UP000278627"/>
    </source>
</evidence>
<dbReference type="InterPro" id="IPR050541">
    <property type="entry name" value="LRR_TM_domain-containing"/>
</dbReference>
<dbReference type="Pfam" id="PF13855">
    <property type="entry name" value="LRR_8"/>
    <property type="match status" value="1"/>
</dbReference>
<reference evidence="7" key="1">
    <citation type="submission" date="2017-02" db="UniProtKB">
        <authorList>
            <consortium name="WormBaseParasite"/>
        </authorList>
    </citation>
    <scope>IDENTIFICATION</scope>
</reference>
<keyword evidence="2" id="KW-0732">Signal</keyword>
<dbReference type="PANTHER" id="PTHR24369:SF210">
    <property type="entry name" value="CHAOPTIN-RELATED"/>
    <property type="match status" value="1"/>
</dbReference>
<dbReference type="GO" id="GO:0005886">
    <property type="term" value="C:plasma membrane"/>
    <property type="evidence" value="ECO:0007669"/>
    <property type="project" value="TreeGrafter"/>
</dbReference>
<name>A0A0N4TMJ1_BRUPA</name>
<feature type="domain" description="LRRNT" evidence="4">
    <location>
        <begin position="50"/>
        <end position="82"/>
    </location>
</feature>
<keyword evidence="1" id="KW-0433">Leucine-rich repeat</keyword>
<evidence type="ECO:0000256" key="3">
    <source>
        <dbReference type="ARBA" id="ARBA00022737"/>
    </source>
</evidence>
<dbReference type="Proteomes" id="UP000278627">
    <property type="component" value="Unassembled WGS sequence"/>
</dbReference>
<dbReference type="InterPro" id="IPR032675">
    <property type="entry name" value="LRR_dom_sf"/>
</dbReference>
<dbReference type="SUPFAM" id="SSF52058">
    <property type="entry name" value="L domain-like"/>
    <property type="match status" value="1"/>
</dbReference>
<evidence type="ECO:0000256" key="2">
    <source>
        <dbReference type="ARBA" id="ARBA00022729"/>
    </source>
</evidence>
<dbReference type="InterPro" id="IPR001611">
    <property type="entry name" value="Leu-rich_rpt"/>
</dbReference>
<keyword evidence="3" id="KW-0677">Repeat</keyword>
<protein>
    <submittedName>
        <fullName evidence="7">LRRNT domain-containing protein</fullName>
    </submittedName>
</protein>
<organism evidence="7">
    <name type="scientific">Brugia pahangi</name>
    <name type="common">Filarial nematode worm</name>
    <dbReference type="NCBI Taxonomy" id="6280"/>
    <lineage>
        <taxon>Eukaryota</taxon>
        <taxon>Metazoa</taxon>
        <taxon>Ecdysozoa</taxon>
        <taxon>Nematoda</taxon>
        <taxon>Chromadorea</taxon>
        <taxon>Rhabditida</taxon>
        <taxon>Spirurina</taxon>
        <taxon>Spiruromorpha</taxon>
        <taxon>Filarioidea</taxon>
        <taxon>Onchocercidae</taxon>
        <taxon>Brugia</taxon>
    </lineage>
</organism>
<dbReference type="InterPro" id="IPR003591">
    <property type="entry name" value="Leu-rich_rpt_typical-subtyp"/>
</dbReference>
<dbReference type="SMART" id="SM00013">
    <property type="entry name" value="LRRNT"/>
    <property type="match status" value="1"/>
</dbReference>
<gene>
    <name evidence="5" type="ORF">BPAG_LOCUS9628</name>
</gene>
<accession>A0A0N4TMJ1</accession>
<dbReference type="EMBL" id="UZAD01013161">
    <property type="protein sequence ID" value="VDN90814.1"/>
    <property type="molecule type" value="Genomic_DNA"/>
</dbReference>
<dbReference type="SMART" id="SM00369">
    <property type="entry name" value="LRR_TYP"/>
    <property type="match status" value="2"/>
</dbReference>
<reference evidence="5 6" key="2">
    <citation type="submission" date="2018-11" db="EMBL/GenBank/DDBJ databases">
        <authorList>
            <consortium name="Pathogen Informatics"/>
        </authorList>
    </citation>
    <scope>NUCLEOTIDE SEQUENCE [LARGE SCALE GENOMIC DNA]</scope>
</reference>